<organism evidence="2 3">
    <name type="scientific">Sphagnum troendelagicum</name>
    <dbReference type="NCBI Taxonomy" id="128251"/>
    <lineage>
        <taxon>Eukaryota</taxon>
        <taxon>Viridiplantae</taxon>
        <taxon>Streptophyta</taxon>
        <taxon>Embryophyta</taxon>
        <taxon>Bryophyta</taxon>
        <taxon>Sphagnophytina</taxon>
        <taxon>Sphagnopsida</taxon>
        <taxon>Sphagnales</taxon>
        <taxon>Sphagnaceae</taxon>
        <taxon>Sphagnum</taxon>
    </lineage>
</organism>
<evidence type="ECO:0000313" key="2">
    <source>
        <dbReference type="EMBL" id="CAK9190546.1"/>
    </source>
</evidence>
<sequence>MPPFSMLGAAIGAEEVGEQQAAEQAYSSLCFDFPVVPTAGLVALSRVYRSDVTQTGKLQFPLTLNFISGLRYLVATQVEQQGVSAPLVPSAAAGSDDAGRNALLLLCACVFLKAPARRLAVAPRDDRDSLNRFLASFCVPELDEQQPPSLEEGRNEIEESLLQPCTGGQELRSGNDEMAAELDDDNTVWEPLEAPGIESQPVARAGEEFLGQANVVADWSELISKVIALTSFIPFEVVSSGVIWEELRLTDDLIHSLKALRVIGKEKGVNVIGIARLYAGLLCDHITGSPNVSTSGAQIRELVTATLAMAVVNTDVASTSTTENRAWEHLALRVLANLSSNVGGSANQRRSLWQVLSLNLSFLEQQLDKLICGYSSNEWAEHVEMVLQSLCFWLKHAPGNASVGSTLLQTGILRTALQLFLKAGEDPQMETLREFLLQAMASSSRVAQYLGNVPAFQVAITEATFLRQDSLTRAHGLVWPLLLRAGYEQQKLTIPTHFNHAEKMLVDELTNVSCLAEANAVANNPLVLTRLLQILQLLVVACFGSRGSSIKLWPQGSSLDSSLAHCHMALRAVVVPDALPDPVTSDNTTEEKSSRQPKRAEKVSELMSRVLPLLKQLAFVNKGDGCSKVD</sequence>
<accession>A0ABP0TAJ6</accession>
<evidence type="ECO:0000313" key="3">
    <source>
        <dbReference type="Proteomes" id="UP001497512"/>
    </source>
</evidence>
<dbReference type="Proteomes" id="UP001497512">
    <property type="component" value="Chromosome 1"/>
</dbReference>
<protein>
    <submittedName>
        <fullName evidence="2">Uncharacterized protein</fullName>
    </submittedName>
</protein>
<reference evidence="2 3" key="1">
    <citation type="submission" date="2024-02" db="EMBL/GenBank/DDBJ databases">
        <authorList>
            <consortium name="ELIXIR-Norway"/>
            <consortium name="Elixir Norway"/>
        </authorList>
    </citation>
    <scope>NUCLEOTIDE SEQUENCE [LARGE SCALE GENOMIC DNA]</scope>
</reference>
<dbReference type="EMBL" id="OZ019893">
    <property type="protein sequence ID" value="CAK9190546.1"/>
    <property type="molecule type" value="Genomic_DNA"/>
</dbReference>
<gene>
    <name evidence="2" type="ORF">CSSPTR1EN2_LOCUS944</name>
</gene>
<evidence type="ECO:0000256" key="1">
    <source>
        <dbReference type="SAM" id="MobiDB-lite"/>
    </source>
</evidence>
<name>A0ABP0TAJ6_9BRYO</name>
<keyword evidence="3" id="KW-1185">Reference proteome</keyword>
<feature type="compositionally biased region" description="Basic and acidic residues" evidence="1">
    <location>
        <begin position="589"/>
        <end position="602"/>
    </location>
</feature>
<proteinExistence type="predicted"/>
<feature type="region of interest" description="Disordered" evidence="1">
    <location>
        <begin position="581"/>
        <end position="602"/>
    </location>
</feature>